<dbReference type="GO" id="GO:0000166">
    <property type="term" value="F:nucleotide binding"/>
    <property type="evidence" value="ECO:0007669"/>
    <property type="project" value="UniProtKB-KW"/>
</dbReference>
<dbReference type="InterPro" id="IPR036188">
    <property type="entry name" value="FAD/NAD-bd_sf"/>
</dbReference>
<dbReference type="RefSeq" id="WP_068373178.1">
    <property type="nucleotide sequence ID" value="NZ_LSNE01000003.1"/>
</dbReference>
<keyword evidence="2" id="KW-0274">FAD</keyword>
<proteinExistence type="predicted"/>
<dbReference type="InterPro" id="IPR033856">
    <property type="entry name" value="Trp_halogen"/>
</dbReference>
<name>A0A136A3R9_9ALTE</name>
<dbReference type="AlphaFoldDB" id="A0A136A3R9"/>
<dbReference type="GO" id="GO:0004497">
    <property type="term" value="F:monooxygenase activity"/>
    <property type="evidence" value="ECO:0007669"/>
    <property type="project" value="InterPro"/>
</dbReference>
<feature type="binding site" evidence="2">
    <location>
        <position position="79"/>
    </location>
    <ligand>
        <name>7-chloro-L-tryptophan</name>
        <dbReference type="ChEBI" id="CHEBI:58713"/>
    </ligand>
</feature>
<dbReference type="SUPFAM" id="SSF51905">
    <property type="entry name" value="FAD/NAD(P)-binding domain"/>
    <property type="match status" value="1"/>
</dbReference>
<keyword evidence="4" id="KW-1185">Reference proteome</keyword>
<evidence type="ECO:0000313" key="4">
    <source>
        <dbReference type="Proteomes" id="UP000070299"/>
    </source>
</evidence>
<sequence length="502" mass="56504">MPQSIKNIVIVGGGTAGWMAAASLAKYAQGKNLSVCLIESSQIGTVGVGEATIPNIVEFNRQLGIDEQELIKATQATFKLGIQFENWQQQGTQFFHPFADFGLTIDNVEFHQYINRLVANGAQYKLEDYSFACVMAKKGKFAQPHPNPPSPLADYSYAYHFDASLYAKYLNKFSVNLGVVHIDAKIEQVNLQSCNGFIKSVSLQDGREISGDLFIDCSGFQGLLIEQALHTGYEDWSKWLFCDSAYALQTERTGEINPFTRSIAREAGWQWAIPLQHRMGNGYIYSSQFQDDADAKNTLLANVTGKPLNEPRKLSFTPGRRKQIWNKNCFAIGLASGFLEPLESTSISLVQTAIAKLLSFFPDTEFNPADIAEVNRLHNREMENIRDFLILHYKLSQRSDSEFWRQCQAMEIPDALAHKMALYESRGHIVLLDNESFQSASWLAMYNGFNFKARRYDPRADVVTLAVLEQKLAQMRNNLDGIASQSLSHQQFITMHCQAEPL</sequence>
<accession>A0A136A3R9</accession>
<dbReference type="Pfam" id="PF04820">
    <property type="entry name" value="Trp_halogenase"/>
    <property type="match status" value="1"/>
</dbReference>
<evidence type="ECO:0000313" key="3">
    <source>
        <dbReference type="EMBL" id="KXI29869.1"/>
    </source>
</evidence>
<dbReference type="PIRSF" id="PIRSF011396">
    <property type="entry name" value="Trp_halogenase"/>
    <property type="match status" value="1"/>
</dbReference>
<keyword evidence="2" id="KW-0547">Nucleotide-binding</keyword>
<feature type="active site" evidence="1">
    <location>
        <position position="79"/>
    </location>
</feature>
<dbReference type="Gene3D" id="3.50.50.60">
    <property type="entry name" value="FAD/NAD(P)-binding domain"/>
    <property type="match status" value="1"/>
</dbReference>
<reference evidence="4" key="1">
    <citation type="submission" date="2016-02" db="EMBL/GenBank/DDBJ databases">
        <authorList>
            <person name="Schultz-Johansen M."/>
            <person name="Glaring M.A."/>
            <person name="Bech P.K."/>
            <person name="Stougaard P."/>
        </authorList>
    </citation>
    <scope>NUCLEOTIDE SEQUENCE [LARGE SCALE GENOMIC DNA]</scope>
    <source>
        <strain evidence="4">S66</strain>
    </source>
</reference>
<gene>
    <name evidence="3" type="ORF">AX660_07525</name>
</gene>
<dbReference type="Proteomes" id="UP000070299">
    <property type="component" value="Unassembled WGS sequence"/>
</dbReference>
<evidence type="ECO:0000256" key="1">
    <source>
        <dbReference type="PIRSR" id="PIRSR011396-1"/>
    </source>
</evidence>
<dbReference type="PANTHER" id="PTHR43747">
    <property type="entry name" value="FAD-BINDING PROTEIN"/>
    <property type="match status" value="1"/>
</dbReference>
<feature type="binding site" evidence="2">
    <location>
        <begin position="13"/>
        <end position="16"/>
    </location>
    <ligand>
        <name>FAD</name>
        <dbReference type="ChEBI" id="CHEBI:57692"/>
    </ligand>
</feature>
<dbReference type="InterPro" id="IPR050816">
    <property type="entry name" value="Flavin-dep_Halogenase_NPB"/>
</dbReference>
<keyword evidence="2" id="KW-0285">Flavoprotein</keyword>
<protein>
    <submittedName>
        <fullName evidence="3">Tryptophan halogenase</fullName>
    </submittedName>
</protein>
<dbReference type="OrthoDB" id="7178350at2"/>
<feature type="binding site" evidence="2">
    <location>
        <position position="347"/>
    </location>
    <ligand>
        <name>FAD</name>
        <dbReference type="ChEBI" id="CHEBI:57692"/>
    </ligand>
</feature>
<dbReference type="InterPro" id="IPR006905">
    <property type="entry name" value="Flavin_halogenase"/>
</dbReference>
<evidence type="ECO:0000256" key="2">
    <source>
        <dbReference type="PIRSR" id="PIRSR011396-2"/>
    </source>
</evidence>
<dbReference type="STRING" id="1799789.AX660_07525"/>
<dbReference type="EMBL" id="LSNE01000003">
    <property type="protein sequence ID" value="KXI29869.1"/>
    <property type="molecule type" value="Genomic_DNA"/>
</dbReference>
<dbReference type="PANTHER" id="PTHR43747:SF4">
    <property type="entry name" value="FLAVIN-DEPENDENT TRYPTOPHAN HALOGENASE"/>
    <property type="match status" value="1"/>
</dbReference>
<feature type="binding site" evidence="2">
    <location>
        <position position="343"/>
    </location>
    <ligand>
        <name>L-tryptophan</name>
        <dbReference type="ChEBI" id="CHEBI:57912"/>
    </ligand>
</feature>
<feature type="binding site" evidence="2">
    <location>
        <position position="334"/>
    </location>
    <ligand>
        <name>FAD</name>
        <dbReference type="ChEBI" id="CHEBI:57692"/>
    </ligand>
</feature>
<comment type="caution">
    <text evidence="3">The sequence shown here is derived from an EMBL/GenBank/DDBJ whole genome shotgun (WGS) entry which is preliminary data.</text>
</comment>
<organism evidence="3 4">
    <name type="scientific">Paraglaciecola hydrolytica</name>
    <dbReference type="NCBI Taxonomy" id="1799789"/>
    <lineage>
        <taxon>Bacteria</taxon>
        <taxon>Pseudomonadati</taxon>
        <taxon>Pseudomonadota</taxon>
        <taxon>Gammaproteobacteria</taxon>
        <taxon>Alteromonadales</taxon>
        <taxon>Alteromonadaceae</taxon>
        <taxon>Paraglaciecola</taxon>
    </lineage>
</organism>